<proteinExistence type="predicted"/>
<gene>
    <name evidence="2" type="ORF">BO78DRAFT_116632</name>
</gene>
<dbReference type="Proteomes" id="UP000248423">
    <property type="component" value="Unassembled WGS sequence"/>
</dbReference>
<protein>
    <submittedName>
        <fullName evidence="2">Uncharacterized protein</fullName>
    </submittedName>
</protein>
<evidence type="ECO:0000313" key="3">
    <source>
        <dbReference type="Proteomes" id="UP000248423"/>
    </source>
</evidence>
<keyword evidence="1" id="KW-1133">Transmembrane helix</keyword>
<accession>A0A319EIC3</accession>
<keyword evidence="3" id="KW-1185">Reference proteome</keyword>
<keyword evidence="1" id="KW-0472">Membrane</keyword>
<organism evidence="2 3">
    <name type="scientific">Aspergillus sclerotiicarbonarius (strain CBS 121057 / IBT 28362)</name>
    <dbReference type="NCBI Taxonomy" id="1448318"/>
    <lineage>
        <taxon>Eukaryota</taxon>
        <taxon>Fungi</taxon>
        <taxon>Dikarya</taxon>
        <taxon>Ascomycota</taxon>
        <taxon>Pezizomycotina</taxon>
        <taxon>Eurotiomycetes</taxon>
        <taxon>Eurotiomycetidae</taxon>
        <taxon>Eurotiales</taxon>
        <taxon>Aspergillaceae</taxon>
        <taxon>Aspergillus</taxon>
        <taxon>Aspergillus subgen. Circumdati</taxon>
    </lineage>
</organism>
<dbReference type="OrthoDB" id="5393606at2759"/>
<sequence length="154" mass="16971">MLLSTTTFVTHHTVGSGSAGAAQLSDELRQNLVRSKDSNLTMTYVNTGSITAISMIFPLLVIVSFAIRTNLYGMLTAGLDVKILCMVVWFDLTFSSLPCLRALGHPITGVLSEELNSRFVLFSIVVSCKSLPSSLPPRKIIYVSERERNRHRLP</sequence>
<reference evidence="2 3" key="1">
    <citation type="submission" date="2018-02" db="EMBL/GenBank/DDBJ databases">
        <title>The genomes of Aspergillus section Nigri reveals drivers in fungal speciation.</title>
        <authorList>
            <consortium name="DOE Joint Genome Institute"/>
            <person name="Vesth T.C."/>
            <person name="Nybo J."/>
            <person name="Theobald S."/>
            <person name="Brandl J."/>
            <person name="Frisvad J.C."/>
            <person name="Nielsen K.F."/>
            <person name="Lyhne E.K."/>
            <person name="Kogle M.E."/>
            <person name="Kuo A."/>
            <person name="Riley R."/>
            <person name="Clum A."/>
            <person name="Nolan M."/>
            <person name="Lipzen A."/>
            <person name="Salamov A."/>
            <person name="Henrissat B."/>
            <person name="Wiebenga A."/>
            <person name="De vries R.P."/>
            <person name="Grigoriev I.V."/>
            <person name="Mortensen U.H."/>
            <person name="Andersen M.R."/>
            <person name="Baker S.E."/>
        </authorList>
    </citation>
    <scope>NUCLEOTIDE SEQUENCE [LARGE SCALE GENOMIC DNA]</scope>
    <source>
        <strain evidence="2 3">CBS 121057</strain>
    </source>
</reference>
<dbReference type="EMBL" id="KZ826350">
    <property type="protein sequence ID" value="PYI06298.1"/>
    <property type="molecule type" value="Genomic_DNA"/>
</dbReference>
<feature type="transmembrane region" description="Helical" evidence="1">
    <location>
        <begin position="45"/>
        <end position="67"/>
    </location>
</feature>
<evidence type="ECO:0000313" key="2">
    <source>
        <dbReference type="EMBL" id="PYI06298.1"/>
    </source>
</evidence>
<keyword evidence="1" id="KW-0812">Transmembrane</keyword>
<dbReference type="VEuPathDB" id="FungiDB:BO78DRAFT_116632"/>
<evidence type="ECO:0000256" key="1">
    <source>
        <dbReference type="SAM" id="Phobius"/>
    </source>
</evidence>
<name>A0A319EIC3_ASPSB</name>
<dbReference type="AlphaFoldDB" id="A0A319EIC3"/>